<comment type="catalytic activity">
    <reaction evidence="9">
        <text>a 1,2-diacyl-sn-glycero-3-phosphoethanolamine(in) = a 1,2-diacyl-sn-glycero-3-phosphoethanolamine(out)</text>
        <dbReference type="Rhea" id="RHEA:38895"/>
        <dbReference type="ChEBI" id="CHEBI:64612"/>
    </reaction>
</comment>
<evidence type="ECO:0000256" key="7">
    <source>
        <dbReference type="ARBA" id="ARBA00023136"/>
    </source>
</evidence>
<keyword evidence="5" id="KW-0256">Endoplasmic reticulum</keyword>
<dbReference type="GO" id="GO:0061709">
    <property type="term" value="P:reticulophagy"/>
    <property type="evidence" value="ECO:0007669"/>
    <property type="project" value="TreeGrafter"/>
</dbReference>
<dbReference type="EMBL" id="PPHD01012400">
    <property type="protein sequence ID" value="POI30281.1"/>
    <property type="molecule type" value="Genomic_DNA"/>
</dbReference>
<dbReference type="GO" id="GO:0061908">
    <property type="term" value="C:phagophore"/>
    <property type="evidence" value="ECO:0007669"/>
    <property type="project" value="TreeGrafter"/>
</dbReference>
<evidence type="ECO:0000256" key="6">
    <source>
        <dbReference type="ARBA" id="ARBA00023055"/>
    </source>
</evidence>
<evidence type="ECO:0000256" key="5">
    <source>
        <dbReference type="ARBA" id="ARBA00022824"/>
    </source>
</evidence>
<organism evidence="10 11">
    <name type="scientific">Bambusicola thoracicus</name>
    <name type="common">Chinese bamboo-partridge</name>
    <name type="synonym">Perdix thoracica</name>
    <dbReference type="NCBI Taxonomy" id="9083"/>
    <lineage>
        <taxon>Eukaryota</taxon>
        <taxon>Metazoa</taxon>
        <taxon>Chordata</taxon>
        <taxon>Craniata</taxon>
        <taxon>Vertebrata</taxon>
        <taxon>Euteleostomi</taxon>
        <taxon>Archelosauria</taxon>
        <taxon>Archosauria</taxon>
        <taxon>Dinosauria</taxon>
        <taxon>Saurischia</taxon>
        <taxon>Theropoda</taxon>
        <taxon>Coelurosauria</taxon>
        <taxon>Aves</taxon>
        <taxon>Neognathae</taxon>
        <taxon>Galloanserae</taxon>
        <taxon>Galliformes</taxon>
        <taxon>Phasianidae</taxon>
        <taxon>Perdicinae</taxon>
        <taxon>Bambusicola</taxon>
    </lineage>
</organism>
<protein>
    <submittedName>
        <fullName evidence="10">Uncharacterized protein</fullName>
    </submittedName>
</protein>
<dbReference type="Pfam" id="PF13329">
    <property type="entry name" value="ATG2_CAD"/>
    <property type="match status" value="1"/>
</dbReference>
<accession>A0A2P4T1P1</accession>
<dbReference type="GO" id="GO:0032266">
    <property type="term" value="F:phosphatidylinositol-3-phosphate binding"/>
    <property type="evidence" value="ECO:0007669"/>
    <property type="project" value="TreeGrafter"/>
</dbReference>
<dbReference type="GO" id="GO:0005789">
    <property type="term" value="C:endoplasmic reticulum membrane"/>
    <property type="evidence" value="ECO:0007669"/>
    <property type="project" value="UniProtKB-SubCell"/>
</dbReference>
<dbReference type="PANTHER" id="PTHR13190">
    <property type="entry name" value="AUTOPHAGY-RELATED 2, ISOFORM A"/>
    <property type="match status" value="1"/>
</dbReference>
<dbReference type="InterPro" id="IPR026849">
    <property type="entry name" value="ATG2"/>
</dbReference>
<evidence type="ECO:0000256" key="9">
    <source>
        <dbReference type="ARBA" id="ARBA00024615"/>
    </source>
</evidence>
<keyword evidence="7" id="KW-0472">Membrane</keyword>
<keyword evidence="4" id="KW-0813">Transport</keyword>
<evidence type="ECO:0000313" key="11">
    <source>
        <dbReference type="Proteomes" id="UP000237246"/>
    </source>
</evidence>
<dbReference type="GO" id="GO:0034727">
    <property type="term" value="P:piecemeal microautophagy of the nucleus"/>
    <property type="evidence" value="ECO:0007669"/>
    <property type="project" value="TreeGrafter"/>
</dbReference>
<dbReference type="GO" id="GO:0006869">
    <property type="term" value="P:lipid transport"/>
    <property type="evidence" value="ECO:0007669"/>
    <property type="project" value="UniProtKB-KW"/>
</dbReference>
<comment type="similarity">
    <text evidence="3">Belongs to the ATG2 family.</text>
</comment>
<evidence type="ECO:0000313" key="10">
    <source>
        <dbReference type="EMBL" id="POI30281.1"/>
    </source>
</evidence>
<dbReference type="OrthoDB" id="18982at2759"/>
<sequence>MPWPFSESIKKRACRYLLQRYLGHFLQEKLSLEQLSLDLYQGTGSLTQVPLDKWCLNEILESADAPLEVTDGFIQSISLSVPWGSLLQDNCALELKGLEMIFRPRPRLASGSEPMYWSSFMTSSMQLAKECLSQKLTDEQGEGSQPFEGLEKFAETIETVLRRVKVTFLDTVLRIEHVPENSKSGTALEIRIERTMYCDETADECSGINVHQPTAFAHKLLQLSGVSFFWDEFPASTKSSPVCSATQLVKLNAIRKMSRWNPKITYEPHPQLTRNLPEITPSDPVQISKLIGRMDLSLTLKQNEVLPGAKLDVDGQIDSIHLFLSPRQVHLLLDMVAAIAGPGK</sequence>
<dbReference type="GO" id="GO:0000422">
    <property type="term" value="P:autophagy of mitochondrion"/>
    <property type="evidence" value="ECO:0007669"/>
    <property type="project" value="TreeGrafter"/>
</dbReference>
<comment type="caution">
    <text evidence="10">The sequence shown here is derived from an EMBL/GenBank/DDBJ whole genome shotgun (WGS) entry which is preliminary data.</text>
</comment>
<dbReference type="GO" id="GO:0000045">
    <property type="term" value="P:autophagosome assembly"/>
    <property type="evidence" value="ECO:0007669"/>
    <property type="project" value="TreeGrafter"/>
</dbReference>
<evidence type="ECO:0000256" key="8">
    <source>
        <dbReference type="ARBA" id="ARBA00024479"/>
    </source>
</evidence>
<dbReference type="AlphaFoldDB" id="A0A2P4T1P1"/>
<evidence type="ECO:0000256" key="4">
    <source>
        <dbReference type="ARBA" id="ARBA00022448"/>
    </source>
</evidence>
<evidence type="ECO:0000256" key="1">
    <source>
        <dbReference type="ARBA" id="ARBA00004406"/>
    </source>
</evidence>
<name>A0A2P4T1P1_BAMTH</name>
<dbReference type="GO" id="GO:0034045">
    <property type="term" value="C:phagophore assembly site membrane"/>
    <property type="evidence" value="ECO:0007669"/>
    <property type="project" value="UniProtKB-SubCell"/>
</dbReference>
<dbReference type="Proteomes" id="UP000237246">
    <property type="component" value="Unassembled WGS sequence"/>
</dbReference>
<dbReference type="PANTHER" id="PTHR13190:SF20">
    <property type="entry name" value="AUTOPHAGY-RELATED PROTEIN 2 HOMOLOG B"/>
    <property type="match status" value="1"/>
</dbReference>
<keyword evidence="11" id="KW-1185">Reference proteome</keyword>
<dbReference type="GO" id="GO:0061723">
    <property type="term" value="P:glycophagy"/>
    <property type="evidence" value="ECO:0007669"/>
    <property type="project" value="TreeGrafter"/>
</dbReference>
<keyword evidence="6" id="KW-0445">Lipid transport</keyword>
<comment type="catalytic activity">
    <reaction evidence="8">
        <text>a 1,2-diacyl-sn-glycero-3-phospho-L-serine(in) = a 1,2-diacyl-sn-glycero-3-phospho-L-serine(out)</text>
        <dbReference type="Rhea" id="RHEA:38663"/>
        <dbReference type="ChEBI" id="CHEBI:57262"/>
    </reaction>
</comment>
<gene>
    <name evidence="10" type="ORF">CIB84_005969</name>
</gene>
<reference evidence="10 11" key="1">
    <citation type="submission" date="2018-01" db="EMBL/GenBank/DDBJ databases">
        <title>Comparison of the Chinese Bamboo Partridge and Red Junglefowl genome sequences highlights the importance of demography in genome evolution.</title>
        <authorList>
            <person name="Tiley G.P."/>
            <person name="Kimball R.T."/>
            <person name="Braun E.L."/>
            <person name="Burleigh J.G."/>
        </authorList>
    </citation>
    <scope>NUCLEOTIDE SEQUENCE [LARGE SCALE GENOMIC DNA]</scope>
    <source>
        <strain evidence="10">RTK389</strain>
        <tissue evidence="10">Blood</tissue>
    </source>
</reference>
<dbReference type="GO" id="GO:0043495">
    <property type="term" value="F:protein-membrane adaptor activity"/>
    <property type="evidence" value="ECO:0007669"/>
    <property type="project" value="TreeGrafter"/>
</dbReference>
<proteinExistence type="inferred from homology"/>
<comment type="subcellular location">
    <subcellularLocation>
        <location evidence="1">Endoplasmic reticulum membrane</location>
        <topology evidence="1">Peripheral membrane protein</topology>
    </subcellularLocation>
    <subcellularLocation>
        <location evidence="2">Preautophagosomal structure membrane</location>
        <topology evidence="2">Peripheral membrane protein</topology>
    </subcellularLocation>
</comment>
<evidence type="ECO:0000256" key="3">
    <source>
        <dbReference type="ARBA" id="ARBA00009714"/>
    </source>
</evidence>
<evidence type="ECO:0000256" key="2">
    <source>
        <dbReference type="ARBA" id="ARBA00004623"/>
    </source>
</evidence>